<dbReference type="CDD" id="cd05233">
    <property type="entry name" value="SDR_c"/>
    <property type="match status" value="1"/>
</dbReference>
<dbReference type="AlphaFoldDB" id="A0A0R2BI55"/>
<sequence length="261" mass="28149">MDYGLKDKVVVITGATGGVGQALVKEFAKEGAKLSISSTSQTKLDKFLNEVDIDKDHLLTTVVDVSKENQVKTLMENTINYYGQLDILVPNAGSEGKALPIQEQTYANFEKTYGINVFGVMYSMKYAAPQMIKQESGHIVVIASDGSMVGAPEMSHYCSSKHAVLGMVKSVAMELGPHGINVNAVCPGAIDTDMMNRIEDMAMTDMSHAQAKKTYASAYLDNRYATTTEVADCAVYLASDQANHINGGAIRLDNGLESTSR</sequence>
<evidence type="ECO:0000256" key="3">
    <source>
        <dbReference type="RuleBase" id="RU000363"/>
    </source>
</evidence>
<dbReference type="Gene3D" id="3.40.50.720">
    <property type="entry name" value="NAD(P)-binding Rossmann-like Domain"/>
    <property type="match status" value="1"/>
</dbReference>
<evidence type="ECO:0000313" key="4">
    <source>
        <dbReference type="EMBL" id="KRM77268.1"/>
    </source>
</evidence>
<dbReference type="Pfam" id="PF00106">
    <property type="entry name" value="adh_short"/>
    <property type="match status" value="1"/>
</dbReference>
<dbReference type="PATRIC" id="fig|1423733.4.peg.535"/>
<gene>
    <name evidence="4" type="ORF">FC82_GL000513</name>
</gene>
<proteinExistence type="inferred from homology"/>
<dbReference type="FunFam" id="3.40.50.720:FF:000084">
    <property type="entry name" value="Short-chain dehydrogenase reductase"/>
    <property type="match status" value="1"/>
</dbReference>
<dbReference type="SUPFAM" id="SSF51735">
    <property type="entry name" value="NAD(P)-binding Rossmann-fold domains"/>
    <property type="match status" value="1"/>
</dbReference>
<protein>
    <submittedName>
        <fullName evidence="4">Uncharacterized protein</fullName>
    </submittedName>
</protein>
<keyword evidence="2" id="KW-0560">Oxidoreductase</keyword>
<dbReference type="Proteomes" id="UP000051845">
    <property type="component" value="Unassembled WGS sequence"/>
</dbReference>
<dbReference type="RefSeq" id="WP_054758550.1">
    <property type="nucleotide sequence ID" value="NZ_AYYR01000013.1"/>
</dbReference>
<dbReference type="PANTHER" id="PTHR24321:SF8">
    <property type="entry name" value="ESTRADIOL 17-BETA-DEHYDROGENASE 8-RELATED"/>
    <property type="match status" value="1"/>
</dbReference>
<dbReference type="PRINTS" id="PR00080">
    <property type="entry name" value="SDRFAMILY"/>
</dbReference>
<dbReference type="PRINTS" id="PR00081">
    <property type="entry name" value="GDHRDH"/>
</dbReference>
<dbReference type="PANTHER" id="PTHR24321">
    <property type="entry name" value="DEHYDROGENASES, SHORT CHAIN"/>
    <property type="match status" value="1"/>
</dbReference>
<dbReference type="GO" id="GO:0008206">
    <property type="term" value="P:bile acid metabolic process"/>
    <property type="evidence" value="ECO:0007669"/>
    <property type="project" value="UniProtKB-ARBA"/>
</dbReference>
<evidence type="ECO:0000256" key="1">
    <source>
        <dbReference type="ARBA" id="ARBA00006484"/>
    </source>
</evidence>
<dbReference type="PROSITE" id="PS00061">
    <property type="entry name" value="ADH_SHORT"/>
    <property type="match status" value="1"/>
</dbReference>
<organism evidence="4 5">
    <name type="scientific">Secundilactobacillus collinoides DSM 20515 = JCM 1123</name>
    <dbReference type="NCBI Taxonomy" id="1423733"/>
    <lineage>
        <taxon>Bacteria</taxon>
        <taxon>Bacillati</taxon>
        <taxon>Bacillota</taxon>
        <taxon>Bacilli</taxon>
        <taxon>Lactobacillales</taxon>
        <taxon>Lactobacillaceae</taxon>
        <taxon>Secundilactobacillus</taxon>
    </lineage>
</organism>
<reference evidence="4 5" key="1">
    <citation type="journal article" date="2015" name="Genome Announc.">
        <title>Expanding the biotechnology potential of lactobacilli through comparative genomics of 213 strains and associated genera.</title>
        <authorList>
            <person name="Sun Z."/>
            <person name="Harris H.M."/>
            <person name="McCann A."/>
            <person name="Guo C."/>
            <person name="Argimon S."/>
            <person name="Zhang W."/>
            <person name="Yang X."/>
            <person name="Jeffery I.B."/>
            <person name="Cooney J.C."/>
            <person name="Kagawa T.F."/>
            <person name="Liu W."/>
            <person name="Song Y."/>
            <person name="Salvetti E."/>
            <person name="Wrobel A."/>
            <person name="Rasinkangas P."/>
            <person name="Parkhill J."/>
            <person name="Rea M.C."/>
            <person name="O'Sullivan O."/>
            <person name="Ritari J."/>
            <person name="Douillard F.P."/>
            <person name="Paul Ross R."/>
            <person name="Yang R."/>
            <person name="Briner A.E."/>
            <person name="Felis G.E."/>
            <person name="de Vos W.M."/>
            <person name="Barrangou R."/>
            <person name="Klaenhammer T.R."/>
            <person name="Caufield P.W."/>
            <person name="Cui Y."/>
            <person name="Zhang H."/>
            <person name="O'Toole P.W."/>
        </authorList>
    </citation>
    <scope>NUCLEOTIDE SEQUENCE [LARGE SCALE GENOMIC DNA]</scope>
    <source>
        <strain evidence="4 5">DSM 20515</strain>
    </source>
</reference>
<dbReference type="EMBL" id="AYYR01000013">
    <property type="protein sequence ID" value="KRM77268.1"/>
    <property type="molecule type" value="Genomic_DNA"/>
</dbReference>
<comment type="similarity">
    <text evidence="1 3">Belongs to the short-chain dehydrogenases/reductases (SDR) family.</text>
</comment>
<comment type="caution">
    <text evidence="4">The sequence shown here is derived from an EMBL/GenBank/DDBJ whole genome shotgun (WGS) entry which is preliminary data.</text>
</comment>
<evidence type="ECO:0000313" key="5">
    <source>
        <dbReference type="Proteomes" id="UP000051845"/>
    </source>
</evidence>
<dbReference type="InterPro" id="IPR036291">
    <property type="entry name" value="NAD(P)-bd_dom_sf"/>
</dbReference>
<evidence type="ECO:0000256" key="2">
    <source>
        <dbReference type="ARBA" id="ARBA00023002"/>
    </source>
</evidence>
<accession>A0A0R2BI55</accession>
<name>A0A0R2BI55_SECCO</name>
<dbReference type="InterPro" id="IPR002347">
    <property type="entry name" value="SDR_fam"/>
</dbReference>
<dbReference type="InterPro" id="IPR020904">
    <property type="entry name" value="Sc_DH/Rdtase_CS"/>
</dbReference>
<dbReference type="GO" id="GO:0016491">
    <property type="term" value="F:oxidoreductase activity"/>
    <property type="evidence" value="ECO:0007669"/>
    <property type="project" value="UniProtKB-KW"/>
</dbReference>